<gene>
    <name evidence="2" type="ORF">RT717_23115</name>
</gene>
<dbReference type="Proteomes" id="UP001302349">
    <property type="component" value="Chromosome"/>
</dbReference>
<dbReference type="Gene3D" id="1.20.120.450">
    <property type="entry name" value="dinb family like domain"/>
    <property type="match status" value="1"/>
</dbReference>
<organism evidence="2 3">
    <name type="scientific">Imperialibacter roseus</name>
    <dbReference type="NCBI Taxonomy" id="1324217"/>
    <lineage>
        <taxon>Bacteria</taxon>
        <taxon>Pseudomonadati</taxon>
        <taxon>Bacteroidota</taxon>
        <taxon>Cytophagia</taxon>
        <taxon>Cytophagales</taxon>
        <taxon>Flammeovirgaceae</taxon>
        <taxon>Imperialibacter</taxon>
    </lineage>
</organism>
<proteinExistence type="predicted"/>
<name>A0ABZ0IMN2_9BACT</name>
<accession>A0ABZ0IMN2</accession>
<dbReference type="Pfam" id="PF12867">
    <property type="entry name" value="DinB_2"/>
    <property type="match status" value="1"/>
</dbReference>
<reference evidence="2 3" key="1">
    <citation type="journal article" date="2023" name="Microbiol. Resour. Announc.">
        <title>Complete Genome Sequence of Imperialibacter roseus strain P4T.</title>
        <authorList>
            <person name="Tizabi D.R."/>
            <person name="Bachvaroff T."/>
            <person name="Hill R.T."/>
        </authorList>
    </citation>
    <scope>NUCLEOTIDE SEQUENCE [LARGE SCALE GENOMIC DNA]</scope>
    <source>
        <strain evidence="2 3">P4T</strain>
    </source>
</reference>
<dbReference type="InterPro" id="IPR024775">
    <property type="entry name" value="DinB-like"/>
</dbReference>
<dbReference type="InterPro" id="IPR034660">
    <property type="entry name" value="DinB/YfiT-like"/>
</dbReference>
<evidence type="ECO:0000259" key="1">
    <source>
        <dbReference type="Pfam" id="PF12867"/>
    </source>
</evidence>
<sequence length="151" mass="16846">MTTDILLPIWKMGRTRLTNQLAAITPECLSRRIHPDSNSIGWLFRHIAEVELLFAKNVFGRPLQVKLSTVGQGIKDLGHFTNLEELKGLLDESGRELEAAILDQEDGSWTTEVTTREFGTMTKAEALSRITTHTAWHAGQMAIIKKYATAG</sequence>
<evidence type="ECO:0000313" key="2">
    <source>
        <dbReference type="EMBL" id="WOK05971.1"/>
    </source>
</evidence>
<keyword evidence="3" id="KW-1185">Reference proteome</keyword>
<feature type="domain" description="DinB-like" evidence="1">
    <location>
        <begin position="13"/>
        <end position="141"/>
    </location>
</feature>
<dbReference type="RefSeq" id="WP_317488711.1">
    <property type="nucleotide sequence ID" value="NZ_CP136051.1"/>
</dbReference>
<protein>
    <submittedName>
        <fullName evidence="2">DinB family protein</fullName>
    </submittedName>
</protein>
<dbReference type="SUPFAM" id="SSF109854">
    <property type="entry name" value="DinB/YfiT-like putative metalloenzymes"/>
    <property type="match status" value="1"/>
</dbReference>
<dbReference type="EMBL" id="CP136051">
    <property type="protein sequence ID" value="WOK05971.1"/>
    <property type="molecule type" value="Genomic_DNA"/>
</dbReference>
<evidence type="ECO:0000313" key="3">
    <source>
        <dbReference type="Proteomes" id="UP001302349"/>
    </source>
</evidence>